<accession>A0A9D4Y875</accession>
<feature type="region of interest" description="Disordered" evidence="1">
    <location>
        <begin position="47"/>
        <end position="82"/>
    </location>
</feature>
<dbReference type="PANTHER" id="PTHR32108">
    <property type="entry name" value="DNA-DIRECTED RNA POLYMERASE SUBUNIT ALPHA"/>
    <property type="match status" value="1"/>
</dbReference>
<reference evidence="2 3" key="1">
    <citation type="journal article" date="2022" name="Nat. Genet.">
        <title>Improved pea reference genome and pan-genome highlight genomic features and evolutionary characteristics.</title>
        <authorList>
            <person name="Yang T."/>
            <person name="Liu R."/>
            <person name="Luo Y."/>
            <person name="Hu S."/>
            <person name="Wang D."/>
            <person name="Wang C."/>
            <person name="Pandey M.K."/>
            <person name="Ge S."/>
            <person name="Xu Q."/>
            <person name="Li N."/>
            <person name="Li G."/>
            <person name="Huang Y."/>
            <person name="Saxena R.K."/>
            <person name="Ji Y."/>
            <person name="Li M."/>
            <person name="Yan X."/>
            <person name="He Y."/>
            <person name="Liu Y."/>
            <person name="Wang X."/>
            <person name="Xiang C."/>
            <person name="Varshney R.K."/>
            <person name="Ding H."/>
            <person name="Gao S."/>
            <person name="Zong X."/>
        </authorList>
    </citation>
    <scope>NUCLEOTIDE SEQUENCE [LARGE SCALE GENOMIC DNA]</scope>
    <source>
        <strain evidence="2 3">cv. Zhongwan 6</strain>
    </source>
</reference>
<dbReference type="AlphaFoldDB" id="A0A9D4Y875"/>
<dbReference type="Proteomes" id="UP001058974">
    <property type="component" value="Chromosome 2"/>
</dbReference>
<proteinExistence type="predicted"/>
<sequence length="448" mass="49389">MLERELTDMFIGTLQGVFMDRMGSCPFGSFSDVVICGERTESLIKAGKIQDAGSSSSKKPFSGAPRRREGETNVVHSRRNMNRGQYRQVAAVTIPTPQPRQQQQQRGPPPQPQQQQQRPFQPRQRMSDRRFDPLPMTYAELLPELLRLGFVELRTMAPLTKIPAGYDANVRCDFHSGAPGHHIENCRDFHHKVQDLIDAKTINFAPVPNVVNNPMPQHGGPRVNNMEGEVALDLVVDVEDVQTSLSVVKERLLNGGVFPGCGKGCSDCEDSENGCMQLKNGIQGLIDEGCLQFSRAVKERGMVSTVTIYFKPSEVTVSAPTTSVAPGRRAVESSRDVPWKYDNAYRSNRRAESQIRPVNQAPVTIGVPIKASVTVGPAVDNVGGPGGFTRSGRLFAPQPLRDNNAEVLAKAKGKQAVVEEEPVQNEVPEGTFEKDVEEFMKIIKKMPC</sequence>
<dbReference type="Gramene" id="Psat02G0082200-T1">
    <property type="protein sequence ID" value="KAI5433699.1"/>
    <property type="gene ID" value="KIW84_020822"/>
</dbReference>
<evidence type="ECO:0000313" key="3">
    <source>
        <dbReference type="Proteomes" id="UP001058974"/>
    </source>
</evidence>
<dbReference type="EMBL" id="JAMSHJ010000002">
    <property type="protein sequence ID" value="KAI5433699.1"/>
    <property type="molecule type" value="Genomic_DNA"/>
</dbReference>
<keyword evidence="3" id="KW-1185">Reference proteome</keyword>
<comment type="caution">
    <text evidence="2">The sequence shown here is derived from an EMBL/GenBank/DDBJ whole genome shotgun (WGS) entry which is preliminary data.</text>
</comment>
<feature type="compositionally biased region" description="Low complexity" evidence="1">
    <location>
        <begin position="113"/>
        <end position="124"/>
    </location>
</feature>
<dbReference type="PANTHER" id="PTHR32108:SF9">
    <property type="entry name" value="REVERSE TRANSCRIPTASE RNASE H-LIKE DOMAIN-CONTAINING PROTEIN"/>
    <property type="match status" value="1"/>
</dbReference>
<evidence type="ECO:0000256" key="1">
    <source>
        <dbReference type="SAM" id="MobiDB-lite"/>
    </source>
</evidence>
<protein>
    <submittedName>
        <fullName evidence="2">Uncharacterized protein</fullName>
    </submittedName>
</protein>
<name>A0A9D4Y875_PEA</name>
<evidence type="ECO:0000313" key="2">
    <source>
        <dbReference type="EMBL" id="KAI5433699.1"/>
    </source>
</evidence>
<gene>
    <name evidence="2" type="ORF">KIW84_020822</name>
</gene>
<organism evidence="2 3">
    <name type="scientific">Pisum sativum</name>
    <name type="common">Garden pea</name>
    <name type="synonym">Lathyrus oleraceus</name>
    <dbReference type="NCBI Taxonomy" id="3888"/>
    <lineage>
        <taxon>Eukaryota</taxon>
        <taxon>Viridiplantae</taxon>
        <taxon>Streptophyta</taxon>
        <taxon>Embryophyta</taxon>
        <taxon>Tracheophyta</taxon>
        <taxon>Spermatophyta</taxon>
        <taxon>Magnoliopsida</taxon>
        <taxon>eudicotyledons</taxon>
        <taxon>Gunneridae</taxon>
        <taxon>Pentapetalae</taxon>
        <taxon>rosids</taxon>
        <taxon>fabids</taxon>
        <taxon>Fabales</taxon>
        <taxon>Fabaceae</taxon>
        <taxon>Papilionoideae</taxon>
        <taxon>50 kb inversion clade</taxon>
        <taxon>NPAAA clade</taxon>
        <taxon>Hologalegina</taxon>
        <taxon>IRL clade</taxon>
        <taxon>Fabeae</taxon>
        <taxon>Lathyrus</taxon>
    </lineage>
</organism>
<feature type="region of interest" description="Disordered" evidence="1">
    <location>
        <begin position="96"/>
        <end position="128"/>
    </location>
</feature>